<feature type="region of interest" description="Disordered" evidence="1">
    <location>
        <begin position="296"/>
        <end position="420"/>
    </location>
</feature>
<sequence>MSTTYYSPSRSAADSEAYVRGQDDSRGAAISCDVPGGPGSWSRAARALAQANNRQVEALHYRQSFSAGEFDPDSPEDVQRVNDLGYLLAKKMHPHSDALVVTHLDGKGGQPHNHLLIINHHRETARALDNYRTHRDRPDQGGQRGVQSANDELMREHGLSVARRPQLAPQDWEIRWEDFTQDGLDREMGDRFQAALDDPRSVNEDGLRAVLEDQNQQTDEHGDRVPRMRLITTTHKKTGDPVWTLKIQDRRDDSRRAERRALCSRLSADFTPQGAAAFFDYHQHMKEQDDDRIARQAEAAGRAAAAAERAQRAAATARGLRRHDDRLDLDPGRRREPERADHGAGRTGEDAGPIRSEPAVDLVAVQQQAAADRRRREQARRDRDDAGHVPDLARRREPEQRNPGFADRGETESLDDDFSM</sequence>
<dbReference type="RefSeq" id="WP_146320209.1">
    <property type="nucleotide sequence ID" value="NZ_VCQV01000040.1"/>
</dbReference>
<dbReference type="OrthoDB" id="2080707at2"/>
<organism evidence="3 4">
    <name type="scientific">Leekyejoonella antrihumi</name>
    <dbReference type="NCBI Taxonomy" id="1660198"/>
    <lineage>
        <taxon>Bacteria</taxon>
        <taxon>Bacillati</taxon>
        <taxon>Actinomycetota</taxon>
        <taxon>Actinomycetes</taxon>
        <taxon>Micrococcales</taxon>
        <taxon>Dermacoccaceae</taxon>
        <taxon>Leekyejoonella</taxon>
    </lineage>
</organism>
<feature type="compositionally biased region" description="Polar residues" evidence="1">
    <location>
        <begin position="1"/>
        <end position="12"/>
    </location>
</feature>
<gene>
    <name evidence="3" type="ORF">FGL98_21080</name>
</gene>
<proteinExistence type="predicted"/>
<keyword evidence="4" id="KW-1185">Reference proteome</keyword>
<dbReference type="EMBL" id="VCQV01000040">
    <property type="protein sequence ID" value="TWP33543.1"/>
    <property type="molecule type" value="Genomic_DNA"/>
</dbReference>
<accession>A0A563DUD6</accession>
<dbReference type="InterPro" id="IPR005094">
    <property type="entry name" value="Endonuclease_MobA/VirD2"/>
</dbReference>
<feature type="compositionally biased region" description="Low complexity" evidence="1">
    <location>
        <begin position="359"/>
        <end position="370"/>
    </location>
</feature>
<feature type="compositionally biased region" description="Low complexity" evidence="1">
    <location>
        <begin position="296"/>
        <end position="318"/>
    </location>
</feature>
<evidence type="ECO:0000256" key="1">
    <source>
        <dbReference type="SAM" id="MobiDB-lite"/>
    </source>
</evidence>
<dbReference type="Pfam" id="PF03432">
    <property type="entry name" value="Relaxase"/>
    <property type="match status" value="1"/>
</dbReference>
<name>A0A563DUD6_9MICO</name>
<reference evidence="3 4" key="2">
    <citation type="submission" date="2019-08" db="EMBL/GenBank/DDBJ databases">
        <title>Jejuicoccus antrihumi gen. nov., sp. nov., a new member of the family Dermacoccaceae isolated from a cave.</title>
        <authorList>
            <person name="Schumann P."/>
            <person name="Kim I.S."/>
        </authorList>
    </citation>
    <scope>NUCLEOTIDE SEQUENCE [LARGE SCALE GENOMIC DNA]</scope>
    <source>
        <strain evidence="3 4">C5-26</strain>
    </source>
</reference>
<feature type="domain" description="MobA/VirD2-like nuclease" evidence="2">
    <location>
        <begin position="44"/>
        <end position="159"/>
    </location>
</feature>
<feature type="compositionally biased region" description="Basic and acidic residues" evidence="1">
    <location>
        <begin position="322"/>
        <end position="349"/>
    </location>
</feature>
<protein>
    <submittedName>
        <fullName evidence="3">Mobilization protein</fullName>
    </submittedName>
</protein>
<dbReference type="Proteomes" id="UP000320244">
    <property type="component" value="Unassembled WGS sequence"/>
</dbReference>
<feature type="compositionally biased region" description="Basic and acidic residues" evidence="1">
    <location>
        <begin position="371"/>
        <end position="400"/>
    </location>
</feature>
<reference evidence="3 4" key="1">
    <citation type="submission" date="2019-05" db="EMBL/GenBank/DDBJ databases">
        <authorList>
            <person name="Lee S.D."/>
        </authorList>
    </citation>
    <scope>NUCLEOTIDE SEQUENCE [LARGE SCALE GENOMIC DNA]</scope>
    <source>
        <strain evidence="3 4">C5-26</strain>
    </source>
</reference>
<evidence type="ECO:0000259" key="2">
    <source>
        <dbReference type="Pfam" id="PF03432"/>
    </source>
</evidence>
<evidence type="ECO:0000313" key="3">
    <source>
        <dbReference type="EMBL" id="TWP33543.1"/>
    </source>
</evidence>
<dbReference type="AlphaFoldDB" id="A0A563DUD6"/>
<feature type="region of interest" description="Disordered" evidence="1">
    <location>
        <begin position="1"/>
        <end position="24"/>
    </location>
</feature>
<evidence type="ECO:0000313" key="4">
    <source>
        <dbReference type="Proteomes" id="UP000320244"/>
    </source>
</evidence>
<comment type="caution">
    <text evidence="3">The sequence shown here is derived from an EMBL/GenBank/DDBJ whole genome shotgun (WGS) entry which is preliminary data.</text>
</comment>